<dbReference type="AlphaFoldDB" id="A0AAU2V6F6"/>
<proteinExistence type="predicted"/>
<dbReference type="SUPFAM" id="SSF56349">
    <property type="entry name" value="DNA breaking-rejoining enzymes"/>
    <property type="match status" value="1"/>
</dbReference>
<dbReference type="Gene3D" id="1.10.150.130">
    <property type="match status" value="1"/>
</dbReference>
<accession>A0AAU2V6F6</accession>
<keyword evidence="2" id="KW-0233">DNA recombination</keyword>
<dbReference type="InterPro" id="IPR013762">
    <property type="entry name" value="Integrase-like_cat_sf"/>
</dbReference>
<dbReference type="InterPro" id="IPR011010">
    <property type="entry name" value="DNA_brk_join_enz"/>
</dbReference>
<dbReference type="Gene3D" id="1.10.443.10">
    <property type="entry name" value="Intergrase catalytic core"/>
    <property type="match status" value="1"/>
</dbReference>
<gene>
    <name evidence="5" type="ORF">OG549_21435</name>
</gene>
<feature type="region of interest" description="Disordered" evidence="3">
    <location>
        <begin position="461"/>
        <end position="491"/>
    </location>
</feature>
<evidence type="ECO:0000256" key="2">
    <source>
        <dbReference type="ARBA" id="ARBA00023172"/>
    </source>
</evidence>
<feature type="compositionally biased region" description="Polar residues" evidence="3">
    <location>
        <begin position="1"/>
        <end position="13"/>
    </location>
</feature>
<evidence type="ECO:0000256" key="1">
    <source>
        <dbReference type="ARBA" id="ARBA00023125"/>
    </source>
</evidence>
<sequence>MSTPASPSESSANTPKTGRPRKRSRSSGSGSAEKQRSGKYRASYLHPVTGDRQYAPHTFDTKAEAQAWNRQHLAAIDRGEWFDHGKGDVLLTEYLALWLDTNPKITKDSTRELYRDEATRWIFPALGDPATPGGIVELGTMTLRQIDPATVRKWYAAMRQATKASAVARAQSVKPREHPARWWARETGRAVKSSGRLSPQLLAAWTEAGSPTPPVPEAKSSAGAEVAARVYRLLHAVMAAAVDTDGLIKDNPCKIRGAGQAPQVDRAPLSAEEVTALAQNFPARYRAAVWFAVFTALRPGQVFALRRKDIDLENRLVHVGRSVGVVRKRKGYVYETPKTEATDRWKRIPEELATILAGHMDQFTGKSPNALVFATTHGNVLSNSQRSRFFDRARRTIDRPDVPWKELRSASAMFMYAQGATRSDVKRALNHKTDAAAARYERTSEERRRNLMSGFGATFGLGSANGTQEPDDGAVAGKVIPLRERPEERTA</sequence>
<dbReference type="GO" id="GO:0015074">
    <property type="term" value="P:DNA integration"/>
    <property type="evidence" value="ECO:0007669"/>
    <property type="project" value="InterPro"/>
</dbReference>
<evidence type="ECO:0000313" key="5">
    <source>
        <dbReference type="EMBL" id="WTW63011.1"/>
    </source>
</evidence>
<evidence type="ECO:0000256" key="3">
    <source>
        <dbReference type="SAM" id="MobiDB-lite"/>
    </source>
</evidence>
<feature type="domain" description="Tyr recombinase" evidence="4">
    <location>
        <begin position="264"/>
        <end position="453"/>
    </location>
</feature>
<dbReference type="EMBL" id="CP108318">
    <property type="protein sequence ID" value="WTW63011.1"/>
    <property type="molecule type" value="Genomic_DNA"/>
</dbReference>
<reference evidence="5" key="1">
    <citation type="submission" date="2022-10" db="EMBL/GenBank/DDBJ databases">
        <title>The complete genomes of actinobacterial strains from the NBC collection.</title>
        <authorList>
            <person name="Joergensen T.S."/>
            <person name="Alvarez Arevalo M."/>
            <person name="Sterndorff E.B."/>
            <person name="Faurdal D."/>
            <person name="Vuksanovic O."/>
            <person name="Mourched A.-S."/>
            <person name="Charusanti P."/>
            <person name="Shaw S."/>
            <person name="Blin K."/>
            <person name="Weber T."/>
        </authorList>
    </citation>
    <scope>NUCLEOTIDE SEQUENCE</scope>
    <source>
        <strain evidence="5">NBC_00003</strain>
    </source>
</reference>
<name>A0AAU2V6F6_9ACTN</name>
<dbReference type="PROSITE" id="PS51898">
    <property type="entry name" value="TYR_RECOMBINASE"/>
    <property type="match status" value="1"/>
</dbReference>
<feature type="compositionally biased region" description="Basic and acidic residues" evidence="3">
    <location>
        <begin position="481"/>
        <end position="491"/>
    </location>
</feature>
<dbReference type="InterPro" id="IPR058717">
    <property type="entry name" value="Phage_L5_Integrase_N"/>
</dbReference>
<protein>
    <submittedName>
        <fullName evidence="5">Tyrosine-type recombinase/integrase</fullName>
    </submittedName>
</protein>
<dbReference type="GO" id="GO:0006310">
    <property type="term" value="P:DNA recombination"/>
    <property type="evidence" value="ECO:0007669"/>
    <property type="project" value="UniProtKB-KW"/>
</dbReference>
<evidence type="ECO:0000259" key="4">
    <source>
        <dbReference type="PROSITE" id="PS51898"/>
    </source>
</evidence>
<organism evidence="5">
    <name type="scientific">Streptomyces sp. NBC_00003</name>
    <dbReference type="NCBI Taxonomy" id="2903608"/>
    <lineage>
        <taxon>Bacteria</taxon>
        <taxon>Bacillati</taxon>
        <taxon>Actinomycetota</taxon>
        <taxon>Actinomycetes</taxon>
        <taxon>Kitasatosporales</taxon>
        <taxon>Streptomycetaceae</taxon>
        <taxon>Streptomyces</taxon>
    </lineage>
</organism>
<dbReference type="Pfam" id="PF00589">
    <property type="entry name" value="Phage_integrase"/>
    <property type="match status" value="1"/>
</dbReference>
<dbReference type="InterPro" id="IPR002104">
    <property type="entry name" value="Integrase_catalytic"/>
</dbReference>
<dbReference type="GO" id="GO:0003677">
    <property type="term" value="F:DNA binding"/>
    <property type="evidence" value="ECO:0007669"/>
    <property type="project" value="UniProtKB-KW"/>
</dbReference>
<dbReference type="InterPro" id="IPR010998">
    <property type="entry name" value="Integrase_recombinase_N"/>
</dbReference>
<feature type="region of interest" description="Disordered" evidence="3">
    <location>
        <begin position="1"/>
        <end position="47"/>
    </location>
</feature>
<keyword evidence="1" id="KW-0238">DNA-binding</keyword>
<dbReference type="Pfam" id="PF26003">
    <property type="entry name" value="Integrase_N_phage"/>
    <property type="match status" value="1"/>
</dbReference>